<evidence type="ECO:0000256" key="1">
    <source>
        <dbReference type="ARBA" id="ARBA00007583"/>
    </source>
</evidence>
<feature type="domain" description="Stealth protein CR1 conserved region 1" evidence="5">
    <location>
        <begin position="209"/>
        <end position="234"/>
    </location>
</feature>
<keyword evidence="3" id="KW-0270">Exopolysaccharide synthesis</keyword>
<dbReference type="PANTHER" id="PTHR24045:SF0">
    <property type="entry name" value="N-ACETYLGLUCOSAMINE-1-PHOSPHOTRANSFERASE SUBUNITS ALPHA_BETA"/>
    <property type="match status" value="1"/>
</dbReference>
<evidence type="ECO:0000259" key="4">
    <source>
        <dbReference type="Pfam" id="PF11380"/>
    </source>
</evidence>
<accession>A0ABY8QU19</accession>
<dbReference type="PANTHER" id="PTHR24045">
    <property type="match status" value="1"/>
</dbReference>
<dbReference type="InterPro" id="IPR047141">
    <property type="entry name" value="Stealth"/>
</dbReference>
<dbReference type="EMBL" id="CP090958">
    <property type="protein sequence ID" value="WGW12306.1"/>
    <property type="molecule type" value="Genomic_DNA"/>
</dbReference>
<dbReference type="Pfam" id="PF17102">
    <property type="entry name" value="Stealth_CR3"/>
    <property type="match status" value="1"/>
</dbReference>
<gene>
    <name evidence="8" type="ORF">LWF01_00635</name>
</gene>
<keyword evidence="2" id="KW-0808">Transferase</keyword>
<dbReference type="Pfam" id="PF17103">
    <property type="entry name" value="Stealth_CR4"/>
    <property type="match status" value="1"/>
</dbReference>
<sequence length="525" mass="59600">MAVNTYWDAQRVSPDAYGALPIGRIRSGRLVCLAERVDHLVLPEHRTEQLRQVTALLRAHDVPYFVIPTSPRQPSRIGIDQRFKRAACSALADYVQGRPVYRIGYGGVEFRDVISTRLCETELPADVPDVVTLVAFAQFRNTNFASRHEDGVDLEFWQNDGTALVAPRWNPYAGAVPSQLQELVDGGELVDGHQTFRVFLTPRVDTVTFPVDAVYTWVNGSDVEWQQRKADALGITDQRAFAEEAAGASRFADHDELRYSLRSIEQYAPWIRRIWIVTDRQIPDWLGDDERVRIVDHQAIAPPGAALPTFNSQAIEANLHRIEGLAEHFLYLNDDMMFGRPVRPDEFFHGNGISKFFYSRAQVDFGEPQPGEIASTIAGKNNRKVIERQFGRTMTQKFFHTPYPLKKSVIEEMENKFPEEFALTRAHQFRGLHDVTVAGSLYYNYAYGTARAVPARIRYLYVDPRDSKADRNLSHYLRNRDFDCVCVNDALVGDSTMTDEEVDAAIRAFLARFIPVPAPWEADAT</sequence>
<dbReference type="InterPro" id="IPR031358">
    <property type="entry name" value="Stealth_CR1"/>
</dbReference>
<dbReference type="Pfam" id="PF11380">
    <property type="entry name" value="Stealth_CR2"/>
    <property type="match status" value="1"/>
</dbReference>
<evidence type="ECO:0000313" key="8">
    <source>
        <dbReference type="EMBL" id="WGW12306.1"/>
    </source>
</evidence>
<feature type="domain" description="Stealth protein CR4 conserved region 4" evidence="7">
    <location>
        <begin position="477"/>
        <end position="523"/>
    </location>
</feature>
<protein>
    <submittedName>
        <fullName evidence="8">Stealth conserved region 3 domain-containing protein</fullName>
    </submittedName>
</protein>
<dbReference type="RefSeq" id="WP_349639105.1">
    <property type="nucleotide sequence ID" value="NZ_CP090958.1"/>
</dbReference>
<reference evidence="8 9" key="1">
    <citation type="submission" date="2023-05" db="EMBL/GenBank/DDBJ databases">
        <title>Lithophilousrod everest ZFBP1038 complete genpme.</title>
        <authorList>
            <person name="Tian M."/>
        </authorList>
    </citation>
    <scope>NUCLEOTIDE SEQUENCE [LARGE SCALE GENOMIC DNA]</scope>
    <source>
        <strain evidence="8 9">ZFBP1038</strain>
    </source>
</reference>
<feature type="domain" description="Stealth protein CR2 conserved region 2" evidence="4">
    <location>
        <begin position="250"/>
        <end position="355"/>
    </location>
</feature>
<name>A0ABY8QU19_9MICO</name>
<evidence type="ECO:0000256" key="2">
    <source>
        <dbReference type="ARBA" id="ARBA00022679"/>
    </source>
</evidence>
<dbReference type="InterPro" id="IPR021520">
    <property type="entry name" value="Stealth_CR2"/>
</dbReference>
<evidence type="ECO:0000259" key="7">
    <source>
        <dbReference type="Pfam" id="PF17103"/>
    </source>
</evidence>
<evidence type="ECO:0000259" key="6">
    <source>
        <dbReference type="Pfam" id="PF17102"/>
    </source>
</evidence>
<dbReference type="Pfam" id="PF17101">
    <property type="entry name" value="Stealth_CR1"/>
    <property type="match status" value="1"/>
</dbReference>
<evidence type="ECO:0000313" key="9">
    <source>
        <dbReference type="Proteomes" id="UP001209083"/>
    </source>
</evidence>
<dbReference type="InterPro" id="IPR031356">
    <property type="entry name" value="Stealth_CR4"/>
</dbReference>
<evidence type="ECO:0000256" key="3">
    <source>
        <dbReference type="ARBA" id="ARBA00023169"/>
    </source>
</evidence>
<comment type="similarity">
    <text evidence="1">Belongs to the stealth family.</text>
</comment>
<feature type="domain" description="Stealth protein CR3 conserved region 3" evidence="6">
    <location>
        <begin position="400"/>
        <end position="447"/>
    </location>
</feature>
<dbReference type="InterPro" id="IPR031357">
    <property type="entry name" value="Stealth_CR3"/>
</dbReference>
<proteinExistence type="inferred from homology"/>
<evidence type="ECO:0000259" key="5">
    <source>
        <dbReference type="Pfam" id="PF17101"/>
    </source>
</evidence>
<keyword evidence="9" id="KW-1185">Reference proteome</keyword>
<dbReference type="Proteomes" id="UP001209083">
    <property type="component" value="Chromosome"/>
</dbReference>
<organism evidence="8 9">
    <name type="scientific">Saxibacter everestensis</name>
    <dbReference type="NCBI Taxonomy" id="2909229"/>
    <lineage>
        <taxon>Bacteria</taxon>
        <taxon>Bacillati</taxon>
        <taxon>Actinomycetota</taxon>
        <taxon>Actinomycetes</taxon>
        <taxon>Micrococcales</taxon>
        <taxon>Brevibacteriaceae</taxon>
        <taxon>Saxibacter</taxon>
    </lineage>
</organism>